<proteinExistence type="predicted"/>
<dbReference type="AlphaFoldDB" id="A0A7R9YUX4"/>
<gene>
    <name evidence="1" type="ORF">CEUR00632_LOCUS8782</name>
</gene>
<reference evidence="1" key="1">
    <citation type="submission" date="2021-01" db="EMBL/GenBank/DDBJ databases">
        <authorList>
            <person name="Corre E."/>
            <person name="Pelletier E."/>
            <person name="Niang G."/>
            <person name="Scheremetjew M."/>
            <person name="Finn R."/>
            <person name="Kale V."/>
            <person name="Holt S."/>
            <person name="Cochrane G."/>
            <person name="Meng A."/>
            <person name="Brown T."/>
            <person name="Cohen L."/>
        </authorList>
    </citation>
    <scope>NUCLEOTIDE SEQUENCE</scope>
    <source>
        <strain evidence="1">CCMP219</strain>
    </source>
</reference>
<sequence>MAEVRKSCTACGYGWLDKYGKNECPKCLSPLTGAAAAPRRAAGEASTFKAAPSDAGESMSGTCSKGGPHTWKFGKCSKCGVGEGYKAKATTTTKMKDGACTDGKMHIYKFSKCSKCGKAEF</sequence>
<accession>A0A7R9YUX4</accession>
<name>A0A7R9YUX4_9CHLO</name>
<evidence type="ECO:0000313" key="1">
    <source>
        <dbReference type="EMBL" id="CAD8288743.1"/>
    </source>
</evidence>
<organism evidence="1">
    <name type="scientific">Chlamydomonas euryale</name>
    <dbReference type="NCBI Taxonomy" id="1486919"/>
    <lineage>
        <taxon>Eukaryota</taxon>
        <taxon>Viridiplantae</taxon>
        <taxon>Chlorophyta</taxon>
        <taxon>core chlorophytes</taxon>
        <taxon>Chlorophyceae</taxon>
        <taxon>CS clade</taxon>
        <taxon>Chlamydomonadales</taxon>
        <taxon>Chlamydomonadaceae</taxon>
        <taxon>Chlamydomonas</taxon>
    </lineage>
</organism>
<dbReference type="EMBL" id="HBEC01018719">
    <property type="protein sequence ID" value="CAD8288743.1"/>
    <property type="molecule type" value="Transcribed_RNA"/>
</dbReference>
<protein>
    <submittedName>
        <fullName evidence="1">Uncharacterized protein</fullName>
    </submittedName>
</protein>